<dbReference type="Proteomes" id="UP000058446">
    <property type="component" value="Chromosome"/>
</dbReference>
<reference evidence="5 6" key="1">
    <citation type="submission" date="2013-10" db="EMBL/GenBank/DDBJ databases">
        <title>Complete genome sequence of Corynebacterium lactis DSM 45799(T), isolated from raw cow milk.</title>
        <authorList>
            <person name="Ruckert C."/>
            <person name="Albersmeier A."/>
            <person name="Lipski A."/>
            <person name="Kalinowski J."/>
        </authorList>
    </citation>
    <scope>NUCLEOTIDE SEQUENCE [LARGE SCALE GENOMIC DNA]</scope>
    <source>
        <strain evidence="5 6">RW2-5</strain>
    </source>
</reference>
<dbReference type="GO" id="GO:0031956">
    <property type="term" value="F:medium-chain fatty acid-CoA ligase activity"/>
    <property type="evidence" value="ECO:0007669"/>
    <property type="project" value="TreeGrafter"/>
</dbReference>
<feature type="domain" description="AMP-binding enzyme C-terminal" evidence="4">
    <location>
        <begin position="473"/>
        <end position="551"/>
    </location>
</feature>
<comment type="similarity">
    <text evidence="1">Belongs to the ATP-dependent AMP-binding enzyme family.</text>
</comment>
<keyword evidence="2" id="KW-0436">Ligase</keyword>
<protein>
    <submittedName>
        <fullName evidence="5">Acyl-CoA synthetase</fullName>
    </submittedName>
</protein>
<dbReference type="InterPro" id="IPR042099">
    <property type="entry name" value="ANL_N_sf"/>
</dbReference>
<dbReference type="InterPro" id="IPR045851">
    <property type="entry name" value="AMP-bd_C_sf"/>
</dbReference>
<proteinExistence type="inferred from homology"/>
<organism evidence="5 6">
    <name type="scientific">Corynebacterium lactis RW2-5</name>
    <dbReference type="NCBI Taxonomy" id="1408189"/>
    <lineage>
        <taxon>Bacteria</taxon>
        <taxon>Bacillati</taxon>
        <taxon>Actinomycetota</taxon>
        <taxon>Actinomycetes</taxon>
        <taxon>Mycobacteriales</taxon>
        <taxon>Corynebacteriaceae</taxon>
        <taxon>Corynebacterium</taxon>
    </lineage>
</organism>
<dbReference type="GO" id="GO:0006631">
    <property type="term" value="P:fatty acid metabolic process"/>
    <property type="evidence" value="ECO:0007669"/>
    <property type="project" value="TreeGrafter"/>
</dbReference>
<dbReference type="SUPFAM" id="SSF56801">
    <property type="entry name" value="Acetyl-CoA synthetase-like"/>
    <property type="match status" value="1"/>
</dbReference>
<dbReference type="InterPro" id="IPR000873">
    <property type="entry name" value="AMP-dep_synth/lig_dom"/>
</dbReference>
<dbReference type="EMBL" id="CP006841">
    <property type="protein sequence ID" value="ALA67874.1"/>
    <property type="molecule type" value="Genomic_DNA"/>
</dbReference>
<sequence length="564" mass="62906">MSNSAQPPRLPLAFQLKAFLRTVPPLLKTGAFYFPLPHNPKGSLEMLRSLYRWRFAVGSLVHVDAQRYPDRLALVDDDGELTYRELDEMCTRVALALMARGMSRDTKFGIIARNGRGIIVPMAVKGLIGSEIMLMNVGSSEAQVDGIVEQNDVSFMFIDDEFIDRIPKDRKDLNVVITHVSDPETRNKVPSHWLFMEDLAKENNNGTFDDFEFKPEQGRIIIMSSGTTGLPKGVLRDEPKLPNSVGAICERIPWRRNMVVHQSASMFHAWGWANVLIAFGTGATIVTMRQFDGKTMAQQCQQYGVNGIISAAFFLRQFKDELDDNPVYKLGPFKFIVSSGNAIPAWLVRALTHRFGPVVCNFYGSTEAGLTSIATGQDLTMRPDSAGRPAMSAIVRIYDDNGKELPAGEVGRIFACEDSSFTGYLNPEDKFNTIDGLFEIGDRGYLDREGYLYISGRSDDMVIKGGENVFPREVEELVGGLPGIADCYCRGVQNDEIIADLYLYVVRSGSKVSEDLTQEYLQKYVRENLADHSVPDKVIFVDKLPRNAVGKVVPREIDAMLGKH</sequence>
<name>A0A0K2H1G8_9CORY</name>
<dbReference type="RefSeq" id="WP_053412658.1">
    <property type="nucleotide sequence ID" value="NZ_CP006841.1"/>
</dbReference>
<dbReference type="PROSITE" id="PS00455">
    <property type="entry name" value="AMP_BINDING"/>
    <property type="match status" value="1"/>
</dbReference>
<dbReference type="Gene3D" id="3.30.300.30">
    <property type="match status" value="1"/>
</dbReference>
<dbReference type="STRING" id="1408189.CLAC_09375"/>
<dbReference type="Pfam" id="PF00501">
    <property type="entry name" value="AMP-binding"/>
    <property type="match status" value="1"/>
</dbReference>
<evidence type="ECO:0000259" key="3">
    <source>
        <dbReference type="Pfam" id="PF00501"/>
    </source>
</evidence>
<dbReference type="PANTHER" id="PTHR43201:SF5">
    <property type="entry name" value="MEDIUM-CHAIN ACYL-COA LIGASE ACSF2, MITOCHONDRIAL"/>
    <property type="match status" value="1"/>
</dbReference>
<evidence type="ECO:0000313" key="5">
    <source>
        <dbReference type="EMBL" id="ALA67874.1"/>
    </source>
</evidence>
<dbReference type="OrthoDB" id="56621at2"/>
<feature type="domain" description="AMP-dependent synthetase/ligase" evidence="3">
    <location>
        <begin position="64"/>
        <end position="425"/>
    </location>
</feature>
<dbReference type="PANTHER" id="PTHR43201">
    <property type="entry name" value="ACYL-COA SYNTHETASE"/>
    <property type="match status" value="1"/>
</dbReference>
<evidence type="ECO:0000259" key="4">
    <source>
        <dbReference type="Pfam" id="PF13193"/>
    </source>
</evidence>
<dbReference type="KEGG" id="clw:CLAC_09375"/>
<dbReference type="Gene3D" id="3.40.50.12780">
    <property type="entry name" value="N-terminal domain of ligase-like"/>
    <property type="match status" value="1"/>
</dbReference>
<dbReference type="CDD" id="cd04433">
    <property type="entry name" value="AFD_class_I"/>
    <property type="match status" value="1"/>
</dbReference>
<evidence type="ECO:0000313" key="6">
    <source>
        <dbReference type="Proteomes" id="UP000058446"/>
    </source>
</evidence>
<evidence type="ECO:0000256" key="1">
    <source>
        <dbReference type="ARBA" id="ARBA00006432"/>
    </source>
</evidence>
<accession>A0A0K2H1G8</accession>
<evidence type="ECO:0000256" key="2">
    <source>
        <dbReference type="ARBA" id="ARBA00022598"/>
    </source>
</evidence>
<dbReference type="PATRIC" id="fig|1408189.4.peg.1881"/>
<gene>
    <name evidence="5" type="ORF">CLAC_09375</name>
</gene>
<dbReference type="AlphaFoldDB" id="A0A0K2H1G8"/>
<keyword evidence="6" id="KW-1185">Reference proteome</keyword>
<dbReference type="Pfam" id="PF13193">
    <property type="entry name" value="AMP-binding_C"/>
    <property type="match status" value="1"/>
</dbReference>
<dbReference type="InterPro" id="IPR020845">
    <property type="entry name" value="AMP-binding_CS"/>
</dbReference>
<dbReference type="InterPro" id="IPR025110">
    <property type="entry name" value="AMP-bd_C"/>
</dbReference>